<evidence type="ECO:0000313" key="4">
    <source>
        <dbReference type="Proteomes" id="UP001241110"/>
    </source>
</evidence>
<dbReference type="Gene3D" id="3.30.565.10">
    <property type="entry name" value="Histidine kinase-like ATPase, C-terminal domain"/>
    <property type="match status" value="1"/>
</dbReference>
<protein>
    <submittedName>
        <fullName evidence="3">ATP-binding protein</fullName>
        <ecNumber evidence="3">2.7.13.3</ecNumber>
    </submittedName>
</protein>
<reference evidence="3" key="1">
    <citation type="submission" date="2023-05" db="EMBL/GenBank/DDBJ databases">
        <authorList>
            <person name="Zhang X."/>
        </authorList>
    </citation>
    <scope>NUCLEOTIDE SEQUENCE</scope>
    <source>
        <strain evidence="3">YF14B1</strain>
    </source>
</reference>
<dbReference type="RefSeq" id="WP_313980882.1">
    <property type="nucleotide sequence ID" value="NZ_JASJOS010000007.1"/>
</dbReference>
<name>A0AAE3QN75_9BACT</name>
<dbReference type="EMBL" id="JASJOS010000007">
    <property type="protein sequence ID" value="MDJ1482145.1"/>
    <property type="molecule type" value="Genomic_DNA"/>
</dbReference>
<dbReference type="GO" id="GO:0004673">
    <property type="term" value="F:protein histidine kinase activity"/>
    <property type="evidence" value="ECO:0007669"/>
    <property type="project" value="UniProtKB-EC"/>
</dbReference>
<dbReference type="Pfam" id="PF13581">
    <property type="entry name" value="HATPase_c_2"/>
    <property type="match status" value="1"/>
</dbReference>
<organism evidence="3 4">
    <name type="scientific">Xanthocytophaga flava</name>
    <dbReference type="NCBI Taxonomy" id="3048013"/>
    <lineage>
        <taxon>Bacteria</taxon>
        <taxon>Pseudomonadati</taxon>
        <taxon>Bacteroidota</taxon>
        <taxon>Cytophagia</taxon>
        <taxon>Cytophagales</taxon>
        <taxon>Rhodocytophagaceae</taxon>
        <taxon>Xanthocytophaga</taxon>
    </lineage>
</organism>
<dbReference type="InterPro" id="IPR003594">
    <property type="entry name" value="HATPase_dom"/>
</dbReference>
<dbReference type="PANTHER" id="PTHR35526:SF3">
    <property type="entry name" value="ANTI-SIGMA-F FACTOR RSBW"/>
    <property type="match status" value="1"/>
</dbReference>
<gene>
    <name evidence="3" type="ORF">QNI16_16700</name>
</gene>
<evidence type="ECO:0000259" key="2">
    <source>
        <dbReference type="Pfam" id="PF13581"/>
    </source>
</evidence>
<dbReference type="GO" id="GO:0004674">
    <property type="term" value="F:protein serine/threonine kinase activity"/>
    <property type="evidence" value="ECO:0007669"/>
    <property type="project" value="UniProtKB-KW"/>
</dbReference>
<dbReference type="InterPro" id="IPR036890">
    <property type="entry name" value="HATPase_C_sf"/>
</dbReference>
<dbReference type="GO" id="GO:0005524">
    <property type="term" value="F:ATP binding"/>
    <property type="evidence" value="ECO:0007669"/>
    <property type="project" value="UniProtKB-KW"/>
</dbReference>
<keyword evidence="3" id="KW-0808">Transferase</keyword>
<proteinExistence type="predicted"/>
<feature type="domain" description="Histidine kinase/HSP90-like ATPase" evidence="2">
    <location>
        <begin position="18"/>
        <end position="140"/>
    </location>
</feature>
<evidence type="ECO:0000256" key="1">
    <source>
        <dbReference type="ARBA" id="ARBA00022527"/>
    </source>
</evidence>
<accession>A0AAE3QN75</accession>
<dbReference type="InterPro" id="IPR050267">
    <property type="entry name" value="Anti-sigma-factor_SerPK"/>
</dbReference>
<dbReference type="PANTHER" id="PTHR35526">
    <property type="entry name" value="ANTI-SIGMA-F FACTOR RSBW-RELATED"/>
    <property type="match status" value="1"/>
</dbReference>
<keyword evidence="3" id="KW-0067">ATP-binding</keyword>
<evidence type="ECO:0000313" key="3">
    <source>
        <dbReference type="EMBL" id="MDJ1482145.1"/>
    </source>
</evidence>
<keyword evidence="1" id="KW-0723">Serine/threonine-protein kinase</keyword>
<dbReference type="SUPFAM" id="SSF55874">
    <property type="entry name" value="ATPase domain of HSP90 chaperone/DNA topoisomerase II/histidine kinase"/>
    <property type="match status" value="1"/>
</dbReference>
<dbReference type="AlphaFoldDB" id="A0AAE3QN75"/>
<dbReference type="CDD" id="cd16936">
    <property type="entry name" value="HATPase_RsbW-like"/>
    <property type="match status" value="1"/>
</dbReference>
<keyword evidence="3" id="KW-0547">Nucleotide-binding</keyword>
<sequence length="151" mass="17412">MSNQYVSEMNYHYQFSCDRRNLKSVRDFVASVLRDENFSENEIPAVVLAVDEICANLIVHSHQSDPNDVIEIWLKVTLETVICEIIDQDSMFYDFSTHKNPDIHQIVREGKNGGVGLMLVKCLVDKVEVERHGTQSIWRLTKESPRPVFNS</sequence>
<keyword evidence="1" id="KW-0418">Kinase</keyword>
<dbReference type="Proteomes" id="UP001241110">
    <property type="component" value="Unassembled WGS sequence"/>
</dbReference>
<comment type="caution">
    <text evidence="3">The sequence shown here is derived from an EMBL/GenBank/DDBJ whole genome shotgun (WGS) entry which is preliminary data.</text>
</comment>
<dbReference type="EC" id="2.7.13.3" evidence="3"/>